<accession>A0A4U6CZV5</accession>
<name>A0A4U6CZV5_9BACT</name>
<proteinExistence type="predicted"/>
<evidence type="ECO:0000313" key="1">
    <source>
        <dbReference type="EMBL" id="TKT89465.1"/>
    </source>
</evidence>
<reference evidence="1 2" key="1">
    <citation type="submission" date="2019-05" db="EMBL/GenBank/DDBJ databases">
        <title>Dyadobacter AR-3-8 sp. nov., isolated from arctic soil.</title>
        <authorList>
            <person name="Chaudhary D.K."/>
        </authorList>
    </citation>
    <scope>NUCLEOTIDE SEQUENCE [LARGE SCALE GENOMIC DNA]</scope>
    <source>
        <strain evidence="1 2">AR-3-8</strain>
    </source>
</reference>
<evidence type="ECO:0000313" key="2">
    <source>
        <dbReference type="Proteomes" id="UP000304900"/>
    </source>
</evidence>
<organism evidence="1 2">
    <name type="scientific">Dyadobacter frigoris</name>
    <dbReference type="NCBI Taxonomy" id="2576211"/>
    <lineage>
        <taxon>Bacteria</taxon>
        <taxon>Pseudomonadati</taxon>
        <taxon>Bacteroidota</taxon>
        <taxon>Cytophagia</taxon>
        <taxon>Cytophagales</taxon>
        <taxon>Spirosomataceae</taxon>
        <taxon>Dyadobacter</taxon>
    </lineage>
</organism>
<keyword evidence="2" id="KW-1185">Reference proteome</keyword>
<dbReference type="OrthoDB" id="907855at2"/>
<dbReference type="Proteomes" id="UP000304900">
    <property type="component" value="Unassembled WGS sequence"/>
</dbReference>
<sequence>MLIDIEKFVQQELPPNKRKPVHIALATALFSPINGVINSLNKYEYDSQFDLGTPGQVAVLEYILQSYIDGNIRVTDGTGSLIDFRVLIPSTLTVEQRGDVVRYIERYRLKSKRYEVVDSISWGGGNVPVTPLAWYYGPVVIDNGGGNFNIRYALNQSKSAQTILKFGSSVLFNNVREYQAQENVNYLVTSPGTYSIQVGDLIQYIEVSPALVTDKPAWLNKIAYTHDVDTLECTFYFDATEDVQSRIEAVSGAQPSGVWGDSNTWVDGGESQFAQPNYSELARYNPTVLGSGGIIRSREYYIYVRRTASPSVVFQKKFTTTSASHVYPPTDISLVDTVNLPACALSPTLGSIFQATETFMVGQFAASSVFRFNIRIKEGSTTVRNAEMVYEPLATDADRIEAAKPTKLIQFFNSDTFTFVYAALTAGSRTIEIEATSCKGTGISSKPFVIVGTPLAFETGYPKYTNAGGVNNILIRIKTAETQAVKVKNTATNAVLYDQNYAFTIGNSLTITPAVAGNYLVTVGALSYTLQVLDAGSGGAVVAKVLSHSLPYHIKITITGSDKNWRFYDVSNYPCPPGHKFRYRIAGENTLDVNQLDGYVYNSNSPVRILKGILKDGYNGLWDWADSNGITIHEDASPGFSYNNSIAQTSIIFIGGTYDGFVNPIPDTFDPAVGNVQYLDIAPAIQLPTDHAWIVQRGVYTIAQILAKGATHIPNGQLDWGNADYATVIPAQRDAGITYSDVPLNNVIWSMPRNESIPEQWVSNPPGQGWPFIYNLQVWPNGPLNEADSIGKANISPVVDHACHIGETEENWPAISSHWPMWGWFYTRCAERLTARFTNRGISWYMCHNYFHIGYPDMFYLGRLSASDQKAAYNRPVTDWPATGFQPGGTLAATNTIAHAVYLGAPDKESVMYDTVYLMGATKKYGKKSAIFAFLVHEWRPNNHQNVNYPDGTYYQSGKVPICPADTFNLGHLGHIHGNLTLEWGGASKSSHREIFAEYAQSPMFFPTGSTELAPMPHFGRSGYYPYTGLADIYNLGVKHFADLWKEVEGGTDAFLKYRLDGGAWITPSNTGMDEIIDAKDQRRGYVFSRRKSGKIAYYWLNQYGGGASHSIEIVSPVDPAVIWTGTVSSNMALSQIRNI</sequence>
<gene>
    <name evidence="1" type="ORF">FDK13_24290</name>
</gene>
<dbReference type="EMBL" id="SZVO01000012">
    <property type="protein sequence ID" value="TKT89465.1"/>
    <property type="molecule type" value="Genomic_DNA"/>
</dbReference>
<dbReference type="AlphaFoldDB" id="A0A4U6CZV5"/>
<comment type="caution">
    <text evidence="1">The sequence shown here is derived from an EMBL/GenBank/DDBJ whole genome shotgun (WGS) entry which is preliminary data.</text>
</comment>
<dbReference type="RefSeq" id="WP_137342602.1">
    <property type="nucleotide sequence ID" value="NZ_SZVO01000012.1"/>
</dbReference>
<protein>
    <submittedName>
        <fullName evidence="1">Uncharacterized protein</fullName>
    </submittedName>
</protein>